<evidence type="ECO:0000259" key="4">
    <source>
        <dbReference type="Pfam" id="PF09745"/>
    </source>
</evidence>
<feature type="compositionally biased region" description="Basic and acidic residues" evidence="3">
    <location>
        <begin position="52"/>
        <end position="61"/>
    </location>
</feature>
<evidence type="ECO:0000256" key="3">
    <source>
        <dbReference type="SAM" id="MobiDB-lite"/>
    </source>
</evidence>
<dbReference type="Pfam" id="PF09745">
    <property type="entry name" value="NSRP1_N"/>
    <property type="match status" value="1"/>
</dbReference>
<comment type="caution">
    <text evidence="5">The sequence shown here is derived from an EMBL/GenBank/DDBJ whole genome shotgun (WGS) entry which is preliminary data.</text>
</comment>
<keyword evidence="2" id="KW-0175">Coiled coil</keyword>
<evidence type="ECO:0000313" key="5">
    <source>
        <dbReference type="EMBL" id="KAK1394442.1"/>
    </source>
</evidence>
<evidence type="ECO:0000313" key="6">
    <source>
        <dbReference type="Proteomes" id="UP001237642"/>
    </source>
</evidence>
<comment type="similarity">
    <text evidence="1">Belongs to the NSRP1 family.</text>
</comment>
<evidence type="ECO:0000256" key="2">
    <source>
        <dbReference type="ARBA" id="ARBA00023054"/>
    </source>
</evidence>
<dbReference type="PANTHER" id="PTHR30060:SF0">
    <property type="entry name" value="COILED-COIL PROTEIN (DUF2040)-RELATED"/>
    <property type="match status" value="1"/>
</dbReference>
<keyword evidence="6" id="KW-1185">Reference proteome</keyword>
<feature type="domain" description="Nuclear speckle splicing regulatory protein 1 N-terminal" evidence="4">
    <location>
        <begin position="58"/>
        <end position="172"/>
    </location>
</feature>
<proteinExistence type="inferred from homology"/>
<reference evidence="5" key="2">
    <citation type="submission" date="2023-05" db="EMBL/GenBank/DDBJ databases">
        <authorList>
            <person name="Schelkunov M.I."/>
        </authorList>
    </citation>
    <scope>NUCLEOTIDE SEQUENCE</scope>
    <source>
        <strain evidence="5">Hsosn_3</strain>
        <tissue evidence="5">Leaf</tissue>
    </source>
</reference>
<feature type="region of interest" description="Disordered" evidence="3">
    <location>
        <begin position="195"/>
        <end position="267"/>
    </location>
</feature>
<sequence length="288" mass="32901">MSKYGLQIRVKPSSSAQPKATRPPRPPPSAFLDDEDDDVERDISRQASKNKSNKDYEELHKKALEEDPMAFEYDGVFDDMKQAAVRKTTQDKQKREPKYIKAIMEKTKAREREQEIVYERKLAKERSKDEHQFQDKEKFVTGAYKRKLAEQAKWVEEERLRELREHKEDITKTGDMSEFYFNLSRNVAFGAGEAELRREQERIQTTSEEERIRTSESSHPSTKIGSDSVAAQPDEGLRTPIAESSRDKVASEQVAGTFLGSEESQGSGGFTLGLQFFLQASETMGCTA</sequence>
<dbReference type="InterPro" id="IPR018612">
    <property type="entry name" value="NSRP1_N"/>
</dbReference>
<feature type="region of interest" description="Disordered" evidence="3">
    <location>
        <begin position="1"/>
        <end position="61"/>
    </location>
</feature>
<accession>A0AAD8N3C7</accession>
<reference evidence="5" key="1">
    <citation type="submission" date="2023-02" db="EMBL/GenBank/DDBJ databases">
        <title>Genome of toxic invasive species Heracleum sosnowskyi carries increased number of genes despite the absence of recent whole-genome duplications.</title>
        <authorList>
            <person name="Schelkunov M."/>
            <person name="Shtratnikova V."/>
            <person name="Makarenko M."/>
            <person name="Klepikova A."/>
            <person name="Omelchenko D."/>
            <person name="Novikova G."/>
            <person name="Obukhova E."/>
            <person name="Bogdanov V."/>
            <person name="Penin A."/>
            <person name="Logacheva M."/>
        </authorList>
    </citation>
    <scope>NUCLEOTIDE SEQUENCE</scope>
    <source>
        <strain evidence="5">Hsosn_3</strain>
        <tissue evidence="5">Leaf</tissue>
    </source>
</reference>
<name>A0AAD8N3C7_9APIA</name>
<dbReference type="Proteomes" id="UP001237642">
    <property type="component" value="Unassembled WGS sequence"/>
</dbReference>
<organism evidence="5 6">
    <name type="scientific">Heracleum sosnowskyi</name>
    <dbReference type="NCBI Taxonomy" id="360622"/>
    <lineage>
        <taxon>Eukaryota</taxon>
        <taxon>Viridiplantae</taxon>
        <taxon>Streptophyta</taxon>
        <taxon>Embryophyta</taxon>
        <taxon>Tracheophyta</taxon>
        <taxon>Spermatophyta</taxon>
        <taxon>Magnoliopsida</taxon>
        <taxon>eudicotyledons</taxon>
        <taxon>Gunneridae</taxon>
        <taxon>Pentapetalae</taxon>
        <taxon>asterids</taxon>
        <taxon>campanulids</taxon>
        <taxon>Apiales</taxon>
        <taxon>Apiaceae</taxon>
        <taxon>Apioideae</taxon>
        <taxon>apioid superclade</taxon>
        <taxon>Tordylieae</taxon>
        <taxon>Tordyliinae</taxon>
        <taxon>Heracleum</taxon>
    </lineage>
</organism>
<gene>
    <name evidence="5" type="ORF">POM88_013498</name>
</gene>
<dbReference type="AlphaFoldDB" id="A0AAD8N3C7"/>
<dbReference type="GO" id="GO:0000381">
    <property type="term" value="P:regulation of alternative mRNA splicing, via spliceosome"/>
    <property type="evidence" value="ECO:0007669"/>
    <property type="project" value="InterPro"/>
</dbReference>
<protein>
    <submittedName>
        <fullName evidence="5">Nuclear speckle splicing regulatory protein 1-like</fullName>
    </submittedName>
</protein>
<evidence type="ECO:0000256" key="1">
    <source>
        <dbReference type="ARBA" id="ARBA00010126"/>
    </source>
</evidence>
<dbReference type="EMBL" id="JAUIZM010000003">
    <property type="protein sequence ID" value="KAK1394442.1"/>
    <property type="molecule type" value="Genomic_DNA"/>
</dbReference>
<feature type="compositionally biased region" description="Basic and acidic residues" evidence="3">
    <location>
        <begin position="195"/>
        <end position="216"/>
    </location>
</feature>
<dbReference type="PANTHER" id="PTHR30060">
    <property type="entry name" value="INNER MEMBRANE PROTEIN"/>
    <property type="match status" value="1"/>
</dbReference>